<protein>
    <submittedName>
        <fullName evidence="1">Uncharacterized protein</fullName>
    </submittedName>
</protein>
<dbReference type="EMBL" id="ADFP01000047">
    <property type="protein sequence ID" value="EFB91265.1"/>
    <property type="molecule type" value="Genomic_DNA"/>
</dbReference>
<evidence type="ECO:0000313" key="1">
    <source>
        <dbReference type="EMBL" id="EFB91265.1"/>
    </source>
</evidence>
<proteinExistence type="predicted"/>
<comment type="caution">
    <text evidence="1">The sequence shown here is derived from an EMBL/GenBank/DDBJ whole genome shotgun (WGS) entry which is preliminary data.</text>
</comment>
<reference evidence="1 2" key="1">
    <citation type="submission" date="2009-12" db="EMBL/GenBank/DDBJ databases">
        <authorList>
            <person name="Shrivastava S."/>
            <person name="Madupu R."/>
            <person name="Durkin A.S."/>
            <person name="Torralba M."/>
            <person name="Methe B."/>
            <person name="Sutton G.G."/>
            <person name="Strausberg R.L."/>
            <person name="Nelson K.E."/>
        </authorList>
    </citation>
    <scope>NUCLEOTIDE SEQUENCE [LARGE SCALE GENOMIC DNA]</scope>
    <source>
        <strain evidence="1 2">W5455</strain>
    </source>
</reference>
<gene>
    <name evidence="1" type="ORF">HMPREF7215_0356</name>
</gene>
<dbReference type="Proteomes" id="UP000006462">
    <property type="component" value="Unassembled WGS sequence"/>
</dbReference>
<organism evidence="1 2">
    <name type="scientific">Pyramidobacter piscolens W5455</name>
    <dbReference type="NCBI Taxonomy" id="352165"/>
    <lineage>
        <taxon>Bacteria</taxon>
        <taxon>Thermotogati</taxon>
        <taxon>Synergistota</taxon>
        <taxon>Synergistia</taxon>
        <taxon>Synergistales</taxon>
        <taxon>Dethiosulfovibrionaceae</taxon>
        <taxon>Pyramidobacter</taxon>
    </lineage>
</organism>
<evidence type="ECO:0000313" key="2">
    <source>
        <dbReference type="Proteomes" id="UP000006462"/>
    </source>
</evidence>
<keyword evidence="2" id="KW-1185">Reference proteome</keyword>
<name>A0ABM9ZWJ4_9BACT</name>
<sequence length="41" mass="4673">MRIAASGINIGMDFHSEIPLVAFSRPDFSKGNRRNLMEHQE</sequence>
<accession>A0ABM9ZWJ4</accession>